<organism evidence="2 3">
    <name type="scientific">Candidatus Andersenbacteria bacterium RIFCSPHIGHO2_12_FULL_45_11b</name>
    <dbReference type="NCBI Taxonomy" id="1797282"/>
    <lineage>
        <taxon>Bacteria</taxon>
        <taxon>Candidatus Anderseniibacteriota</taxon>
    </lineage>
</organism>
<gene>
    <name evidence="2" type="ORF">A3E36_02670</name>
</gene>
<sequence length="247" mass="28664">MIVSDFFAKIYPGLMVKSHELVVDLGSGDKPFWRADVCVDKQAFANEHRFTSTTTTRSVGMYIDSDVASTPFVEHAFDFSFCSHLLEHVEEPGTVIEEIMRISNRGYIAVPDGMFEMISPYPSHLWFVFYDKGVLVFVRKSKNMQAVLRANRKYCWYLKYIFQKPVIQFYWNNVIRYRVIDDIAPSERYNGSSKPDAEGILIVHYISRFIIFLVRKVFYRSKGSRLEGIYKHVNISHGDGKVLHSTD</sequence>
<dbReference type="AlphaFoldDB" id="A0A1G1XBM0"/>
<dbReference type="Pfam" id="PF08241">
    <property type="entry name" value="Methyltransf_11"/>
    <property type="match status" value="1"/>
</dbReference>
<proteinExistence type="predicted"/>
<protein>
    <recommendedName>
        <fullName evidence="1">Methyltransferase type 11 domain-containing protein</fullName>
    </recommendedName>
</protein>
<feature type="domain" description="Methyltransferase type 11" evidence="1">
    <location>
        <begin position="60"/>
        <end position="105"/>
    </location>
</feature>
<dbReference type="Gene3D" id="3.40.50.150">
    <property type="entry name" value="Vaccinia Virus protein VP39"/>
    <property type="match status" value="1"/>
</dbReference>
<dbReference type="EMBL" id="MHHS01000007">
    <property type="protein sequence ID" value="OGY37495.1"/>
    <property type="molecule type" value="Genomic_DNA"/>
</dbReference>
<evidence type="ECO:0000313" key="2">
    <source>
        <dbReference type="EMBL" id="OGY37495.1"/>
    </source>
</evidence>
<dbReference type="InterPro" id="IPR013216">
    <property type="entry name" value="Methyltransf_11"/>
</dbReference>
<dbReference type="Proteomes" id="UP000177941">
    <property type="component" value="Unassembled WGS sequence"/>
</dbReference>
<accession>A0A1G1XBM0</accession>
<evidence type="ECO:0000259" key="1">
    <source>
        <dbReference type="Pfam" id="PF08241"/>
    </source>
</evidence>
<dbReference type="InterPro" id="IPR029063">
    <property type="entry name" value="SAM-dependent_MTases_sf"/>
</dbReference>
<evidence type="ECO:0000313" key="3">
    <source>
        <dbReference type="Proteomes" id="UP000177941"/>
    </source>
</evidence>
<comment type="caution">
    <text evidence="2">The sequence shown here is derived from an EMBL/GenBank/DDBJ whole genome shotgun (WGS) entry which is preliminary data.</text>
</comment>
<dbReference type="GO" id="GO:0008757">
    <property type="term" value="F:S-adenosylmethionine-dependent methyltransferase activity"/>
    <property type="evidence" value="ECO:0007669"/>
    <property type="project" value="InterPro"/>
</dbReference>
<dbReference type="SUPFAM" id="SSF53335">
    <property type="entry name" value="S-adenosyl-L-methionine-dependent methyltransferases"/>
    <property type="match status" value="1"/>
</dbReference>
<name>A0A1G1XBM0_9BACT</name>
<reference evidence="2 3" key="1">
    <citation type="journal article" date="2016" name="Nat. Commun.">
        <title>Thousands of microbial genomes shed light on interconnected biogeochemical processes in an aquifer system.</title>
        <authorList>
            <person name="Anantharaman K."/>
            <person name="Brown C.T."/>
            <person name="Hug L.A."/>
            <person name="Sharon I."/>
            <person name="Castelle C.J."/>
            <person name="Probst A.J."/>
            <person name="Thomas B.C."/>
            <person name="Singh A."/>
            <person name="Wilkins M.J."/>
            <person name="Karaoz U."/>
            <person name="Brodie E.L."/>
            <person name="Williams K.H."/>
            <person name="Hubbard S.S."/>
            <person name="Banfield J.F."/>
        </authorList>
    </citation>
    <scope>NUCLEOTIDE SEQUENCE [LARGE SCALE GENOMIC DNA]</scope>
</reference>